<evidence type="ECO:0000256" key="8">
    <source>
        <dbReference type="PROSITE-ProRule" id="PRU00207"/>
    </source>
</evidence>
<dbReference type="GO" id="GO:0042981">
    <property type="term" value="P:regulation of apoptotic process"/>
    <property type="evidence" value="ECO:0007669"/>
    <property type="project" value="InterPro"/>
</dbReference>
<keyword evidence="5 8" id="KW-0863">Zinc-finger</keyword>
<dbReference type="InterPro" id="IPR049441">
    <property type="entry name" value="TRAF2_Znf"/>
</dbReference>
<accession>A0A8C5A570</accession>
<organism evidence="12 13">
    <name type="scientific">Gadus morhua</name>
    <name type="common">Atlantic cod</name>
    <dbReference type="NCBI Taxonomy" id="8049"/>
    <lineage>
        <taxon>Eukaryota</taxon>
        <taxon>Metazoa</taxon>
        <taxon>Chordata</taxon>
        <taxon>Craniata</taxon>
        <taxon>Vertebrata</taxon>
        <taxon>Euteleostomi</taxon>
        <taxon>Actinopterygii</taxon>
        <taxon>Neopterygii</taxon>
        <taxon>Teleostei</taxon>
        <taxon>Neoteleostei</taxon>
        <taxon>Acanthomorphata</taxon>
        <taxon>Zeiogadaria</taxon>
        <taxon>Gadariae</taxon>
        <taxon>Gadiformes</taxon>
        <taxon>Gadoidei</taxon>
        <taxon>Gadidae</taxon>
        <taxon>Gadus</taxon>
    </lineage>
</organism>
<evidence type="ECO:0000259" key="11">
    <source>
        <dbReference type="PROSITE" id="PS50145"/>
    </source>
</evidence>
<sequence length="518" mass="59112">MAAQEPSPTSSLEGNKPGFPKKILANHLEDKHLCNSCQKILRRPLQAQCGHRFCSFCFNKTVSSGPQKCSACIREDLFEEPTSILKLGGAFPDNAARREIEALTAVCPNEGCTWTGIIKEYEAGHEGDCEFQVILCPSCKELMRANEKERHNERECPERTLNCKYCKEPFLLKNIKAHDEICPKYPMICDGCAKKKIPREKYVDHIRFCSKFKAPCRFHVVGCDMYKVHEHERACSYEHLNMLLHFIMGIKVSLESLQPQSLDVASHRLQELHQSLRHLEHKMNQLGGGGQLELKVNTFENIVCVLNREVERSVITMETYNSQHRLDQDKIEILSNKVRQLERTVGLRDLSIVEMEGKMREMAAATFDGIFVWKISDFTKKRQDAVAGRAPAMFSPAYYTSKYGYKMCLRIYLNGDGTGRSTHLSLFFVVMRGHSDALLKWPFNQKVTLMLLDQNNREHIIDAFRPDISSSSFQRPVSDMNIASGCPLFCPLLKLDSKNSYIRDDTIFIKAIVDLTGL</sequence>
<evidence type="ECO:0000259" key="9">
    <source>
        <dbReference type="PROSITE" id="PS50089"/>
    </source>
</evidence>
<reference evidence="12" key="1">
    <citation type="submission" date="2025-08" db="UniProtKB">
        <authorList>
            <consortium name="Ensembl"/>
        </authorList>
    </citation>
    <scope>IDENTIFICATION</scope>
</reference>
<evidence type="ECO:0000313" key="13">
    <source>
        <dbReference type="Proteomes" id="UP000694546"/>
    </source>
</evidence>
<comment type="similarity">
    <text evidence="7">Belongs to the TNF receptor-associated factor family.</text>
</comment>
<evidence type="ECO:0000256" key="1">
    <source>
        <dbReference type="ARBA" id="ARBA00004496"/>
    </source>
</evidence>
<dbReference type="GO" id="GO:0070534">
    <property type="term" value="P:protein K63-linked ubiquitination"/>
    <property type="evidence" value="ECO:0007669"/>
    <property type="project" value="UniProtKB-ARBA"/>
</dbReference>
<dbReference type="InterPro" id="IPR027133">
    <property type="entry name" value="TRAF2_RING-HC"/>
</dbReference>
<dbReference type="InterPro" id="IPR012227">
    <property type="entry name" value="TNF_rcpt-assoc_TRAF_met"/>
</dbReference>
<feature type="domain" description="TRAF-type" evidence="11">
    <location>
        <begin position="125"/>
        <end position="170"/>
    </location>
</feature>
<dbReference type="Ensembl" id="ENSGMOT00000074922.1">
    <property type="protein sequence ID" value="ENSGMOP00000026725.1"/>
    <property type="gene ID" value="ENSGMOG00000011730.2"/>
</dbReference>
<feature type="domain" description="TRAF-type" evidence="11">
    <location>
        <begin position="177"/>
        <end position="223"/>
    </location>
</feature>
<dbReference type="GO" id="GO:0043123">
    <property type="term" value="P:positive regulation of canonical NF-kappaB signal transduction"/>
    <property type="evidence" value="ECO:0007669"/>
    <property type="project" value="TreeGrafter"/>
</dbReference>
<dbReference type="GO" id="GO:0030674">
    <property type="term" value="F:protein-macromolecule adaptor activity"/>
    <property type="evidence" value="ECO:0007669"/>
    <property type="project" value="UniProtKB-ARBA"/>
</dbReference>
<evidence type="ECO:0000259" key="10">
    <source>
        <dbReference type="PROSITE" id="PS50144"/>
    </source>
</evidence>
<dbReference type="GO" id="GO:1905670">
    <property type="term" value="P:TORC2 complex disassembly"/>
    <property type="evidence" value="ECO:0007669"/>
    <property type="project" value="UniProtKB-ARBA"/>
</dbReference>
<dbReference type="GO" id="GO:0002700">
    <property type="term" value="P:regulation of production of molecular mediator of immune response"/>
    <property type="evidence" value="ECO:0007669"/>
    <property type="project" value="UniProtKB-ARBA"/>
</dbReference>
<evidence type="ECO:0000256" key="5">
    <source>
        <dbReference type="ARBA" id="ARBA00022771"/>
    </source>
</evidence>
<keyword evidence="6 7" id="KW-0862">Zinc</keyword>
<keyword evidence="13" id="KW-1185">Reference proteome</keyword>
<dbReference type="GO" id="GO:0043408">
    <property type="term" value="P:regulation of MAPK cascade"/>
    <property type="evidence" value="ECO:0007669"/>
    <property type="project" value="UniProtKB-ARBA"/>
</dbReference>
<dbReference type="GO" id="GO:0033209">
    <property type="term" value="P:tumor necrosis factor-mediated signaling pathway"/>
    <property type="evidence" value="ECO:0007669"/>
    <property type="project" value="InterPro"/>
</dbReference>
<evidence type="ECO:0000313" key="12">
    <source>
        <dbReference type="Ensembl" id="ENSGMOP00000026725.1"/>
    </source>
</evidence>
<proteinExistence type="inferred from homology"/>
<dbReference type="EC" id="2.3.2.27" evidence="7"/>
<dbReference type="Pfam" id="PF02176">
    <property type="entry name" value="zf-TRAF"/>
    <property type="match status" value="1"/>
</dbReference>
<evidence type="ECO:0000256" key="3">
    <source>
        <dbReference type="ARBA" id="ARBA00022723"/>
    </source>
</evidence>
<dbReference type="GO" id="GO:0061630">
    <property type="term" value="F:ubiquitin protein ligase activity"/>
    <property type="evidence" value="ECO:0007669"/>
    <property type="project" value="UniProtKB-EC"/>
</dbReference>
<feature type="domain" description="MATH" evidence="10">
    <location>
        <begin position="368"/>
        <end position="513"/>
    </location>
</feature>
<dbReference type="InterPro" id="IPR008974">
    <property type="entry name" value="TRAF-like"/>
</dbReference>
<dbReference type="InterPro" id="IPR001293">
    <property type="entry name" value="Znf_TRAF"/>
</dbReference>
<dbReference type="Proteomes" id="UP000694546">
    <property type="component" value="Chromosome 11"/>
</dbReference>
<feature type="zinc finger region" description="TRAF-type" evidence="8">
    <location>
        <begin position="177"/>
        <end position="223"/>
    </location>
</feature>
<dbReference type="InterPro" id="IPR002083">
    <property type="entry name" value="MATH/TRAF_dom"/>
</dbReference>
<dbReference type="Gene3D" id="2.60.210.10">
    <property type="entry name" value="Apoptosis, Tumor Necrosis Factor Receptor Associated Protein 2, Chain A"/>
    <property type="match status" value="1"/>
</dbReference>
<name>A0A8C5A570_GADMO</name>
<dbReference type="Gene3D" id="3.30.40.10">
    <property type="entry name" value="Zinc/RING finger domain, C3HC4 (zinc finger)"/>
    <property type="match status" value="3"/>
</dbReference>
<dbReference type="SUPFAM" id="SSF57953">
    <property type="entry name" value="Trimerization domain of TRAF"/>
    <property type="match status" value="1"/>
</dbReference>
<dbReference type="GO" id="GO:0010628">
    <property type="term" value="P:positive regulation of gene expression"/>
    <property type="evidence" value="ECO:0007669"/>
    <property type="project" value="UniProtKB-ARBA"/>
</dbReference>
<feature type="domain" description="RING-type" evidence="9">
    <location>
        <begin position="34"/>
        <end position="72"/>
    </location>
</feature>
<dbReference type="Gene3D" id="1.20.5.170">
    <property type="match status" value="1"/>
</dbReference>
<dbReference type="GO" id="GO:0005829">
    <property type="term" value="C:cytosol"/>
    <property type="evidence" value="ECO:0007669"/>
    <property type="project" value="InterPro"/>
</dbReference>
<keyword evidence="3 7" id="KW-0479">Metal-binding</keyword>
<dbReference type="AlphaFoldDB" id="A0A8C5A570"/>
<dbReference type="GO" id="GO:0006915">
    <property type="term" value="P:apoptotic process"/>
    <property type="evidence" value="ECO:0007669"/>
    <property type="project" value="UniProtKB-KW"/>
</dbReference>
<dbReference type="SMART" id="SM00061">
    <property type="entry name" value="MATH"/>
    <property type="match status" value="1"/>
</dbReference>
<dbReference type="SUPFAM" id="SSF49599">
    <property type="entry name" value="TRAF domain-like"/>
    <property type="match status" value="2"/>
</dbReference>
<dbReference type="GO" id="GO:0008289">
    <property type="term" value="F:lipid binding"/>
    <property type="evidence" value="ECO:0007669"/>
    <property type="project" value="UniProtKB-KW"/>
</dbReference>
<dbReference type="PANTHER" id="PTHR10131">
    <property type="entry name" value="TNF RECEPTOR ASSOCIATED FACTOR"/>
    <property type="match status" value="1"/>
</dbReference>
<dbReference type="GO" id="GO:1990604">
    <property type="term" value="C:IRE1-TRAF2-ASK1 complex"/>
    <property type="evidence" value="ECO:0007669"/>
    <property type="project" value="UniProtKB-ARBA"/>
</dbReference>
<evidence type="ECO:0000256" key="6">
    <source>
        <dbReference type="ARBA" id="ARBA00022833"/>
    </source>
</evidence>
<evidence type="ECO:0000256" key="4">
    <source>
        <dbReference type="ARBA" id="ARBA00022737"/>
    </source>
</evidence>
<dbReference type="InterPro" id="IPR001841">
    <property type="entry name" value="Znf_RING"/>
</dbReference>
<protein>
    <recommendedName>
        <fullName evidence="7">TNF receptor-associated factor</fullName>
        <ecNumber evidence="7">2.3.2.27</ecNumber>
    </recommendedName>
</protein>
<evidence type="ECO:0000256" key="7">
    <source>
        <dbReference type="PIRNR" id="PIRNR015614"/>
    </source>
</evidence>
<dbReference type="CDD" id="cd16639">
    <property type="entry name" value="RING-HC_TRAF2"/>
    <property type="match status" value="1"/>
</dbReference>
<dbReference type="PANTHER" id="PTHR10131:SF160">
    <property type="entry name" value="TNF RECEPTOR-ASSOCIATED FACTOR"/>
    <property type="match status" value="1"/>
</dbReference>
<dbReference type="Pfam" id="PF16673">
    <property type="entry name" value="TRAF_BIRC3_bd"/>
    <property type="match status" value="1"/>
</dbReference>
<dbReference type="InterPro" id="IPR013083">
    <property type="entry name" value="Znf_RING/FYVE/PHD"/>
</dbReference>
<dbReference type="GO" id="GO:1905669">
    <property type="term" value="P:TORC1 complex assembly"/>
    <property type="evidence" value="ECO:0007669"/>
    <property type="project" value="UniProtKB-ARBA"/>
</dbReference>
<comment type="catalytic activity">
    <reaction evidence="7">
        <text>S-ubiquitinyl-[E2 ubiquitin-conjugating enzyme]-L-cysteine + [acceptor protein]-L-lysine = [E2 ubiquitin-conjugating enzyme]-L-cysteine + N(6)-ubiquitinyl-[acceptor protein]-L-lysine.</text>
        <dbReference type="EC" id="2.3.2.27"/>
    </reaction>
</comment>
<dbReference type="InterPro" id="IPR049342">
    <property type="entry name" value="TRAF1-6_MATH_dom"/>
</dbReference>
<reference evidence="12" key="2">
    <citation type="submission" date="2025-09" db="UniProtKB">
        <authorList>
            <consortium name="Ensembl"/>
        </authorList>
    </citation>
    <scope>IDENTIFICATION</scope>
</reference>
<gene>
    <name evidence="12" type="primary">LOC115554517</name>
</gene>
<keyword evidence="4" id="KW-0677">Repeat</keyword>
<dbReference type="SUPFAM" id="SSF57850">
    <property type="entry name" value="RING/U-box"/>
    <property type="match status" value="1"/>
</dbReference>
<dbReference type="GO" id="GO:0008270">
    <property type="term" value="F:zinc ion binding"/>
    <property type="evidence" value="ECO:0007669"/>
    <property type="project" value="UniProtKB-UniRule"/>
</dbReference>
<dbReference type="PROSITE" id="PS50145">
    <property type="entry name" value="ZF_TRAF"/>
    <property type="match status" value="2"/>
</dbReference>
<feature type="zinc finger region" description="TRAF-type" evidence="8">
    <location>
        <begin position="125"/>
        <end position="170"/>
    </location>
</feature>
<dbReference type="Pfam" id="PF00097">
    <property type="entry name" value="zf-C3HC4"/>
    <property type="match status" value="1"/>
</dbReference>
<dbReference type="PROSITE" id="PS50144">
    <property type="entry name" value="MATH"/>
    <property type="match status" value="1"/>
</dbReference>
<dbReference type="InterPro" id="IPR018957">
    <property type="entry name" value="Znf_C3HC4_RING-type"/>
</dbReference>
<dbReference type="Pfam" id="PF21355">
    <property type="entry name" value="TRAF-mep_MATH"/>
    <property type="match status" value="1"/>
</dbReference>
<dbReference type="InterPro" id="IPR032070">
    <property type="entry name" value="TRAF_BIRC3-bd"/>
</dbReference>
<comment type="subcellular location">
    <subcellularLocation>
        <location evidence="1 7">Cytoplasm</location>
    </subcellularLocation>
</comment>
<dbReference type="GO" id="GO:0043235">
    <property type="term" value="C:receptor complex"/>
    <property type="evidence" value="ECO:0007669"/>
    <property type="project" value="UniProtKB-ARBA"/>
</dbReference>
<dbReference type="GO" id="GO:0005164">
    <property type="term" value="F:tumor necrosis factor receptor binding"/>
    <property type="evidence" value="ECO:0007669"/>
    <property type="project" value="UniProtKB-UniRule"/>
</dbReference>
<dbReference type="GeneTree" id="ENSGT00940000156621"/>
<dbReference type="PROSITE" id="PS50089">
    <property type="entry name" value="ZF_RING_2"/>
    <property type="match status" value="1"/>
</dbReference>
<dbReference type="PIRSF" id="PIRSF015614">
    <property type="entry name" value="TRAF"/>
    <property type="match status" value="1"/>
</dbReference>
<keyword evidence="2 7" id="KW-0963">Cytoplasm</keyword>
<dbReference type="GO" id="GO:0009898">
    <property type="term" value="C:cytoplasmic side of plasma membrane"/>
    <property type="evidence" value="ECO:0007669"/>
    <property type="project" value="TreeGrafter"/>
</dbReference>
<dbReference type="Pfam" id="PF21341">
    <property type="entry name" value="TRAF2_zf"/>
    <property type="match status" value="1"/>
</dbReference>
<evidence type="ECO:0000256" key="2">
    <source>
        <dbReference type="ARBA" id="ARBA00022490"/>
    </source>
</evidence>